<dbReference type="InterPro" id="IPR036770">
    <property type="entry name" value="Ankyrin_rpt-contain_sf"/>
</dbReference>
<reference evidence="3" key="1">
    <citation type="journal article" date="2015" name="Proc. Natl. Acad. Sci. U.S.A.">
        <title>Genome sequencing of adzuki bean (Vigna angularis) provides insight into high starch and low fat accumulation and domestication.</title>
        <authorList>
            <person name="Yang K."/>
            <person name="Tian Z."/>
            <person name="Chen C."/>
            <person name="Luo L."/>
            <person name="Zhao B."/>
            <person name="Wang Z."/>
            <person name="Yu L."/>
            <person name="Li Y."/>
            <person name="Sun Y."/>
            <person name="Li W."/>
            <person name="Chen Y."/>
            <person name="Li Y."/>
            <person name="Zhang Y."/>
            <person name="Ai D."/>
            <person name="Zhao J."/>
            <person name="Shang C."/>
            <person name="Ma Y."/>
            <person name="Wu B."/>
            <person name="Wang M."/>
            <person name="Gao L."/>
            <person name="Sun D."/>
            <person name="Zhang P."/>
            <person name="Guo F."/>
            <person name="Wang W."/>
            <person name="Li Y."/>
            <person name="Wang J."/>
            <person name="Varshney R.K."/>
            <person name="Wang J."/>
            <person name="Ling H.Q."/>
            <person name="Wan P."/>
        </authorList>
    </citation>
    <scope>NUCLEOTIDE SEQUENCE</scope>
    <source>
        <strain evidence="3">cv. Jingnong 6</strain>
    </source>
</reference>
<evidence type="ECO:0008006" key="4">
    <source>
        <dbReference type="Google" id="ProtNLM"/>
    </source>
</evidence>
<dbReference type="GO" id="GO:0005886">
    <property type="term" value="C:plasma membrane"/>
    <property type="evidence" value="ECO:0007669"/>
    <property type="project" value="UniProtKB-SubCell"/>
</dbReference>
<proteinExistence type="predicted"/>
<evidence type="ECO:0000313" key="3">
    <source>
        <dbReference type="Proteomes" id="UP000053144"/>
    </source>
</evidence>
<name>A0A0L9VSJ0_PHAAN</name>
<accession>A0A0L9VSJ0</accession>
<dbReference type="Gene3D" id="1.25.40.20">
    <property type="entry name" value="Ankyrin repeat-containing domain"/>
    <property type="match status" value="1"/>
</dbReference>
<dbReference type="Gene3D" id="2.40.50.40">
    <property type="match status" value="1"/>
</dbReference>
<dbReference type="EMBL" id="CM003381">
    <property type="protein sequence ID" value="KOM58036.1"/>
    <property type="molecule type" value="Genomic_DNA"/>
</dbReference>
<organism evidence="2 3">
    <name type="scientific">Phaseolus angularis</name>
    <name type="common">Azuki bean</name>
    <name type="synonym">Vigna angularis</name>
    <dbReference type="NCBI Taxonomy" id="3914"/>
    <lineage>
        <taxon>Eukaryota</taxon>
        <taxon>Viridiplantae</taxon>
        <taxon>Streptophyta</taxon>
        <taxon>Embryophyta</taxon>
        <taxon>Tracheophyta</taxon>
        <taxon>Spermatophyta</taxon>
        <taxon>Magnoliopsida</taxon>
        <taxon>eudicotyledons</taxon>
        <taxon>Gunneridae</taxon>
        <taxon>Pentapetalae</taxon>
        <taxon>rosids</taxon>
        <taxon>fabids</taxon>
        <taxon>Fabales</taxon>
        <taxon>Fabaceae</taxon>
        <taxon>Papilionoideae</taxon>
        <taxon>50 kb inversion clade</taxon>
        <taxon>NPAAA clade</taxon>
        <taxon>indigoferoid/millettioid clade</taxon>
        <taxon>Phaseoleae</taxon>
        <taxon>Vigna</taxon>
    </lineage>
</organism>
<sequence length="159" mass="18181">MKYLIEWKDGHKPSWVPTDFIAKDVIVEYETLWWTPTKKVDKPTLRNLIESSDDCDVDAVDVEGRTTLLFVAGLGSEPCVKLLVEASAKLTTPTIVAVSLRYTWRREHRTYAHIWKPYMSRSLHAAHARWSLHAVDGTPPRHFLVATEECELPVIDLSP</sequence>
<comment type="subcellular location">
    <subcellularLocation>
        <location evidence="1">Cell membrane</location>
        <topology evidence="1">Peripheral membrane protein</topology>
    </subcellularLocation>
</comment>
<protein>
    <recommendedName>
        <fullName evidence="4">Chromo domain-containing protein</fullName>
    </recommendedName>
</protein>
<evidence type="ECO:0000313" key="2">
    <source>
        <dbReference type="EMBL" id="KOM58036.1"/>
    </source>
</evidence>
<dbReference type="Gramene" id="KOM58036">
    <property type="protein sequence ID" value="KOM58036"/>
    <property type="gene ID" value="LR48_Vigan11g106900"/>
</dbReference>
<gene>
    <name evidence="2" type="ORF">LR48_Vigan11g106900</name>
</gene>
<dbReference type="Proteomes" id="UP000053144">
    <property type="component" value="Chromosome 11"/>
</dbReference>
<dbReference type="AlphaFoldDB" id="A0A0L9VSJ0"/>
<dbReference type="STRING" id="3914.A0A0L9VSJ0"/>
<evidence type="ECO:0000256" key="1">
    <source>
        <dbReference type="ARBA" id="ARBA00004202"/>
    </source>
</evidence>
<dbReference type="SUPFAM" id="SSF48403">
    <property type="entry name" value="Ankyrin repeat"/>
    <property type="match status" value="1"/>
</dbReference>